<keyword evidence="9" id="KW-1185">Reference proteome</keyword>
<accession>A0A317EG76</accession>
<protein>
    <recommendedName>
        <fullName evidence="10">Xanthine/uracil/vitamin C permease</fullName>
    </recommendedName>
</protein>
<dbReference type="OrthoDB" id="9805749at2"/>
<evidence type="ECO:0000256" key="3">
    <source>
        <dbReference type="ARBA" id="ARBA00022448"/>
    </source>
</evidence>
<feature type="transmembrane region" description="Helical" evidence="7">
    <location>
        <begin position="178"/>
        <end position="197"/>
    </location>
</feature>
<evidence type="ECO:0000256" key="7">
    <source>
        <dbReference type="SAM" id="Phobius"/>
    </source>
</evidence>
<sequence length="584" mass="59447">MMAFRLAPSRPRRRPRDLALAADETAPLSTLLPLGLQHVAMALGLSAYVLALAKNANFGVEDTRTLLAVTILTMALGTALQAFGGRIGSGALIVHIPAPLLVTQAAPILTETGPGGMTAITIACALVALAVAPLTARLRGLFPPIVVGLVVLIGGVSLVQGAFTHAAGLGPDMAPDGASLVIAAVTLGLVIGLSIWGGQRLKLFSLLIGILGGVLTALALGRLSGGEALASVPAVALPTIVTPVFDVPTGALIAVAFAALLVQIDAIGSFILMDRMDDADWRRPDMKQAGRGILAAGIGDFLGGLLGGMATATSSANIGLCHASRATSRYAGLVIAALLGVIALLPQVTMALTLIPTPVIGAIELYSSAFLIAAGIDLVASRQLDTRGVFIIGLSLVGGVAVMLMPGMAAHAPPSLHHLVGSGFIVTGALAIVLNQLFRLGIRQSGRLDIPAEAPGTALEVTDFIESMGGAWAARRDVVRRAGQAAVEAVEAIEAAGDGRRVTAVAGRFDELNFDIELLHSGPPLPLPDSTLPDLSGVLDGGDEAIDGAIAKVSTVLVHRLADRTTCGADTAGGGSFMRLHFDH</sequence>
<feature type="transmembrane region" description="Helical" evidence="7">
    <location>
        <begin position="416"/>
        <end position="438"/>
    </location>
</feature>
<reference evidence="8 9" key="1">
    <citation type="submission" date="2018-05" db="EMBL/GenBank/DDBJ databases">
        <title>Zavarzinia sp. HR-AS.</title>
        <authorList>
            <person name="Lee Y."/>
            <person name="Jeon C.O."/>
        </authorList>
    </citation>
    <scope>NUCLEOTIDE SEQUENCE [LARGE SCALE GENOMIC DNA]</scope>
    <source>
        <strain evidence="8 9">HR-AS</strain>
    </source>
</reference>
<evidence type="ECO:0000313" key="9">
    <source>
        <dbReference type="Proteomes" id="UP000245461"/>
    </source>
</evidence>
<evidence type="ECO:0000313" key="8">
    <source>
        <dbReference type="EMBL" id="PWR24205.1"/>
    </source>
</evidence>
<dbReference type="RefSeq" id="WP_109904802.1">
    <property type="nucleotide sequence ID" value="NZ_QGLE01000004.1"/>
</dbReference>
<dbReference type="EMBL" id="QGLE01000004">
    <property type="protein sequence ID" value="PWR24205.1"/>
    <property type="molecule type" value="Genomic_DNA"/>
</dbReference>
<feature type="transmembrane region" description="Helical" evidence="7">
    <location>
        <begin position="141"/>
        <end position="166"/>
    </location>
</feature>
<dbReference type="InterPro" id="IPR006043">
    <property type="entry name" value="NCS2"/>
</dbReference>
<dbReference type="GO" id="GO:0042907">
    <property type="term" value="F:xanthine transmembrane transporter activity"/>
    <property type="evidence" value="ECO:0007669"/>
    <property type="project" value="TreeGrafter"/>
</dbReference>
<feature type="transmembrane region" description="Helical" evidence="7">
    <location>
        <begin position="388"/>
        <end position="410"/>
    </location>
</feature>
<dbReference type="NCBIfam" id="NF037981">
    <property type="entry name" value="NCS2_1"/>
    <property type="match status" value="1"/>
</dbReference>
<dbReference type="GO" id="GO:0005886">
    <property type="term" value="C:plasma membrane"/>
    <property type="evidence" value="ECO:0007669"/>
    <property type="project" value="TreeGrafter"/>
</dbReference>
<name>A0A317EG76_9PROT</name>
<comment type="similarity">
    <text evidence="2">Belongs to the nucleobase:cation symporter-2 (NCS2) (TC 2.A.40) family.</text>
</comment>
<dbReference type="Pfam" id="PF00860">
    <property type="entry name" value="Xan_ur_permease"/>
    <property type="match status" value="1"/>
</dbReference>
<feature type="transmembrane region" description="Helical" evidence="7">
    <location>
        <begin position="251"/>
        <end position="273"/>
    </location>
</feature>
<gene>
    <name evidence="8" type="ORF">DKG74_08790</name>
</gene>
<proteinExistence type="inferred from homology"/>
<feature type="transmembrane region" description="Helical" evidence="7">
    <location>
        <begin position="330"/>
        <end position="348"/>
    </location>
</feature>
<dbReference type="PANTHER" id="PTHR42810:SF2">
    <property type="entry name" value="PURINE PERMEASE C1399.01C-RELATED"/>
    <property type="match status" value="1"/>
</dbReference>
<organism evidence="8 9">
    <name type="scientific">Zavarzinia aquatilis</name>
    <dbReference type="NCBI Taxonomy" id="2211142"/>
    <lineage>
        <taxon>Bacteria</taxon>
        <taxon>Pseudomonadati</taxon>
        <taxon>Pseudomonadota</taxon>
        <taxon>Alphaproteobacteria</taxon>
        <taxon>Rhodospirillales</taxon>
        <taxon>Zavarziniaceae</taxon>
        <taxon>Zavarzinia</taxon>
    </lineage>
</organism>
<keyword evidence="3" id="KW-0813">Transport</keyword>
<dbReference type="Proteomes" id="UP000245461">
    <property type="component" value="Unassembled WGS sequence"/>
</dbReference>
<keyword evidence="5 7" id="KW-1133">Transmembrane helix</keyword>
<evidence type="ECO:0000256" key="4">
    <source>
        <dbReference type="ARBA" id="ARBA00022692"/>
    </source>
</evidence>
<evidence type="ECO:0000256" key="1">
    <source>
        <dbReference type="ARBA" id="ARBA00004141"/>
    </source>
</evidence>
<evidence type="ECO:0008006" key="10">
    <source>
        <dbReference type="Google" id="ProtNLM"/>
    </source>
</evidence>
<keyword evidence="6 7" id="KW-0472">Membrane</keyword>
<feature type="transmembrane region" description="Helical" evidence="7">
    <location>
        <begin position="65"/>
        <end position="84"/>
    </location>
</feature>
<dbReference type="AlphaFoldDB" id="A0A317EG76"/>
<comment type="subcellular location">
    <subcellularLocation>
        <location evidence="1">Membrane</location>
        <topology evidence="1">Multi-pass membrane protein</topology>
    </subcellularLocation>
</comment>
<evidence type="ECO:0000256" key="5">
    <source>
        <dbReference type="ARBA" id="ARBA00022989"/>
    </source>
</evidence>
<feature type="transmembrane region" description="Helical" evidence="7">
    <location>
        <begin position="203"/>
        <end position="221"/>
    </location>
</feature>
<feature type="transmembrane region" description="Helical" evidence="7">
    <location>
        <begin position="116"/>
        <end position="135"/>
    </location>
</feature>
<feature type="transmembrane region" description="Helical" evidence="7">
    <location>
        <begin position="34"/>
        <end position="53"/>
    </location>
</feature>
<evidence type="ECO:0000256" key="6">
    <source>
        <dbReference type="ARBA" id="ARBA00023136"/>
    </source>
</evidence>
<comment type="caution">
    <text evidence="8">The sequence shown here is derived from an EMBL/GenBank/DDBJ whole genome shotgun (WGS) entry which is preliminary data.</text>
</comment>
<evidence type="ECO:0000256" key="2">
    <source>
        <dbReference type="ARBA" id="ARBA00008821"/>
    </source>
</evidence>
<keyword evidence="4 7" id="KW-0812">Transmembrane</keyword>
<feature type="transmembrane region" description="Helical" evidence="7">
    <location>
        <begin position="354"/>
        <end position="376"/>
    </location>
</feature>
<dbReference type="PANTHER" id="PTHR42810">
    <property type="entry name" value="PURINE PERMEASE C1399.01C-RELATED"/>
    <property type="match status" value="1"/>
</dbReference>